<sequence>MRDGAIRTKPRALLEEQGPKSMAPLLPHLRHGRFTFKPEWGHPSDGVKLELLLLIQTPSVESLHLNGFVQLTQIRLDFLSGLKTLIMEQCVCEARVVGCILRASVRLENFSYVHGHDKATTSKFDPQLMMEGLLCLTGSLRQLRLTGGSPLAIESNSARNSRLGSLVDFTVLTHLVLPAEFLVGTATGTGQWDLELWKLVPRCLEYLLIGRLENEVMLAFAQQEVLELVKRKSIVAPKLNRIILQNISPVDADGGALMLLKEASRANQVWLSIYYGKQSDDDAIWLSLDFGALGIHKNYD</sequence>
<organism evidence="2 3">
    <name type="scientific">Pseudogymnoascus verrucosus</name>
    <dbReference type="NCBI Taxonomy" id="342668"/>
    <lineage>
        <taxon>Eukaryota</taxon>
        <taxon>Fungi</taxon>
        <taxon>Dikarya</taxon>
        <taxon>Ascomycota</taxon>
        <taxon>Pezizomycotina</taxon>
        <taxon>Leotiomycetes</taxon>
        <taxon>Thelebolales</taxon>
        <taxon>Thelebolaceae</taxon>
        <taxon>Pseudogymnoascus</taxon>
    </lineage>
</organism>
<feature type="domain" description="Leucine-rich repeat" evidence="1">
    <location>
        <begin position="50"/>
        <end position="243"/>
    </location>
</feature>
<dbReference type="InterPro" id="IPR056867">
    <property type="entry name" value="LRR_15"/>
</dbReference>
<keyword evidence="3" id="KW-1185">Reference proteome</keyword>
<dbReference type="OrthoDB" id="3439543at2759"/>
<accession>A0A1B8GUT7</accession>
<reference evidence="3" key="2">
    <citation type="journal article" date="2018" name="Nat. Commun.">
        <title>Extreme sensitivity to ultraviolet light in the fungal pathogen causing white-nose syndrome of bats.</title>
        <authorList>
            <person name="Palmer J.M."/>
            <person name="Drees K.P."/>
            <person name="Foster J.T."/>
            <person name="Lindner D.L."/>
        </authorList>
    </citation>
    <scope>NUCLEOTIDE SEQUENCE [LARGE SCALE GENOMIC DNA]</scope>
    <source>
        <strain evidence="3">UAMH 10579</strain>
    </source>
</reference>
<gene>
    <name evidence="2" type="ORF">VE01_02854</name>
</gene>
<dbReference type="Proteomes" id="UP000091956">
    <property type="component" value="Unassembled WGS sequence"/>
</dbReference>
<dbReference type="GeneID" id="28836240"/>
<dbReference type="EMBL" id="KV460212">
    <property type="protein sequence ID" value="OBT99605.1"/>
    <property type="molecule type" value="Genomic_DNA"/>
</dbReference>
<evidence type="ECO:0000313" key="3">
    <source>
        <dbReference type="Proteomes" id="UP000091956"/>
    </source>
</evidence>
<dbReference type="Pfam" id="PF24969">
    <property type="entry name" value="LRR_15"/>
    <property type="match status" value="1"/>
</dbReference>
<evidence type="ECO:0000313" key="2">
    <source>
        <dbReference type="EMBL" id="OBT99605.1"/>
    </source>
</evidence>
<dbReference type="AlphaFoldDB" id="A0A1B8GUT7"/>
<proteinExistence type="predicted"/>
<evidence type="ECO:0000259" key="1">
    <source>
        <dbReference type="Pfam" id="PF24969"/>
    </source>
</evidence>
<reference evidence="2 3" key="1">
    <citation type="submission" date="2016-03" db="EMBL/GenBank/DDBJ databases">
        <title>Comparative genomics of Pseudogymnoascus destructans, the fungus causing white-nose syndrome of bats.</title>
        <authorList>
            <person name="Palmer J.M."/>
            <person name="Drees K.P."/>
            <person name="Foster J.T."/>
            <person name="Lindner D.L."/>
        </authorList>
    </citation>
    <scope>NUCLEOTIDE SEQUENCE [LARGE SCALE GENOMIC DNA]</scope>
    <source>
        <strain evidence="2 3">UAMH 10579</strain>
    </source>
</reference>
<protein>
    <recommendedName>
        <fullName evidence="1">Leucine-rich repeat domain-containing protein</fullName>
    </recommendedName>
</protein>
<dbReference type="RefSeq" id="XP_018133338.1">
    <property type="nucleotide sequence ID" value="XM_018272358.2"/>
</dbReference>
<name>A0A1B8GUT7_9PEZI</name>